<sequence>MVQACVYHGLSRKAIDLFKKMVLESESKPYNIMFLGVLSACNHGGLCTSPLVGLQYATCCNQKHIANPSTGWSDGQRRV</sequence>
<evidence type="ECO:0000313" key="1">
    <source>
        <dbReference type="EMBL" id="KAI3783610.1"/>
    </source>
</evidence>
<dbReference type="EMBL" id="CM042031">
    <property type="protein sequence ID" value="KAI3783610.1"/>
    <property type="molecule type" value="Genomic_DNA"/>
</dbReference>
<proteinExistence type="predicted"/>
<keyword evidence="2" id="KW-1185">Reference proteome</keyword>
<organism evidence="1 2">
    <name type="scientific">Smallanthus sonchifolius</name>
    <dbReference type="NCBI Taxonomy" id="185202"/>
    <lineage>
        <taxon>Eukaryota</taxon>
        <taxon>Viridiplantae</taxon>
        <taxon>Streptophyta</taxon>
        <taxon>Embryophyta</taxon>
        <taxon>Tracheophyta</taxon>
        <taxon>Spermatophyta</taxon>
        <taxon>Magnoliopsida</taxon>
        <taxon>eudicotyledons</taxon>
        <taxon>Gunneridae</taxon>
        <taxon>Pentapetalae</taxon>
        <taxon>asterids</taxon>
        <taxon>campanulids</taxon>
        <taxon>Asterales</taxon>
        <taxon>Asteraceae</taxon>
        <taxon>Asteroideae</taxon>
        <taxon>Heliantheae alliance</taxon>
        <taxon>Millerieae</taxon>
        <taxon>Smallanthus</taxon>
    </lineage>
</organism>
<dbReference type="Proteomes" id="UP001056120">
    <property type="component" value="Linkage Group LG14"/>
</dbReference>
<accession>A0ACB9GKJ2</accession>
<reference evidence="1 2" key="2">
    <citation type="journal article" date="2022" name="Mol. Ecol. Resour.">
        <title>The genomes of chicory, endive, great burdock and yacon provide insights into Asteraceae paleo-polyploidization history and plant inulin production.</title>
        <authorList>
            <person name="Fan W."/>
            <person name="Wang S."/>
            <person name="Wang H."/>
            <person name="Wang A."/>
            <person name="Jiang F."/>
            <person name="Liu H."/>
            <person name="Zhao H."/>
            <person name="Xu D."/>
            <person name="Zhang Y."/>
        </authorList>
    </citation>
    <scope>NUCLEOTIDE SEQUENCE [LARGE SCALE GENOMIC DNA]</scope>
    <source>
        <strain evidence="2">cv. Yunnan</strain>
        <tissue evidence="1">Leaves</tissue>
    </source>
</reference>
<reference evidence="2" key="1">
    <citation type="journal article" date="2022" name="Mol. Ecol. Resour.">
        <title>The genomes of chicory, endive, great burdock and yacon provide insights into Asteraceae palaeo-polyploidization history and plant inulin production.</title>
        <authorList>
            <person name="Fan W."/>
            <person name="Wang S."/>
            <person name="Wang H."/>
            <person name="Wang A."/>
            <person name="Jiang F."/>
            <person name="Liu H."/>
            <person name="Zhao H."/>
            <person name="Xu D."/>
            <person name="Zhang Y."/>
        </authorList>
    </citation>
    <scope>NUCLEOTIDE SEQUENCE [LARGE SCALE GENOMIC DNA]</scope>
    <source>
        <strain evidence="2">cv. Yunnan</strain>
    </source>
</reference>
<comment type="caution">
    <text evidence="1">The sequence shown here is derived from an EMBL/GenBank/DDBJ whole genome shotgun (WGS) entry which is preliminary data.</text>
</comment>
<evidence type="ECO:0000313" key="2">
    <source>
        <dbReference type="Proteomes" id="UP001056120"/>
    </source>
</evidence>
<protein>
    <submittedName>
        <fullName evidence="1">Uncharacterized protein</fullName>
    </submittedName>
</protein>
<gene>
    <name evidence="1" type="ORF">L1987_42694</name>
</gene>
<name>A0ACB9GKJ2_9ASTR</name>